<name>A0A167NJG7_PHYB8</name>
<dbReference type="GeneID" id="29001432"/>
<dbReference type="VEuPathDB" id="FungiDB:PHYBLDRAFT_59599"/>
<sequence length="138" mass="16458">MKINTVIYISTPVIIYEFKKKEYYGYTDPSKNRGPKNRTNTGFVIKAYVLRITERKYPSTRDLLYFPGCLALLSEFDNRIVDNVLHVWQQRAHGDNVNTRRPNWFDSFLYREKSNESRLYCIKVYPIIYLNDNFLLGL</sequence>
<dbReference type="RefSeq" id="XP_018294108.1">
    <property type="nucleotide sequence ID" value="XM_018440526.1"/>
</dbReference>
<protein>
    <submittedName>
        <fullName evidence="1">Uncharacterized protein</fullName>
    </submittedName>
</protein>
<accession>A0A167NJG7</accession>
<gene>
    <name evidence="1" type="ORF">PHYBLDRAFT_59599</name>
</gene>
<evidence type="ECO:0000313" key="2">
    <source>
        <dbReference type="Proteomes" id="UP000077315"/>
    </source>
</evidence>
<organism evidence="1 2">
    <name type="scientific">Phycomyces blakesleeanus (strain ATCC 8743b / DSM 1359 / FGSC 10004 / NBRC 33097 / NRRL 1555)</name>
    <dbReference type="NCBI Taxonomy" id="763407"/>
    <lineage>
        <taxon>Eukaryota</taxon>
        <taxon>Fungi</taxon>
        <taxon>Fungi incertae sedis</taxon>
        <taxon>Mucoromycota</taxon>
        <taxon>Mucoromycotina</taxon>
        <taxon>Mucoromycetes</taxon>
        <taxon>Mucorales</taxon>
        <taxon>Phycomycetaceae</taxon>
        <taxon>Phycomyces</taxon>
    </lineage>
</organism>
<reference evidence="2" key="1">
    <citation type="submission" date="2015-06" db="EMBL/GenBank/DDBJ databases">
        <title>Expansion of signal transduction pathways in fungi by whole-genome duplication.</title>
        <authorList>
            <consortium name="DOE Joint Genome Institute"/>
            <person name="Corrochano L.M."/>
            <person name="Kuo A."/>
            <person name="Marcet-Houben M."/>
            <person name="Polaino S."/>
            <person name="Salamov A."/>
            <person name="Villalobos J.M."/>
            <person name="Alvarez M.I."/>
            <person name="Avalos J."/>
            <person name="Benito E.P."/>
            <person name="Benoit I."/>
            <person name="Burger G."/>
            <person name="Camino L.P."/>
            <person name="Canovas D."/>
            <person name="Cerda-Olmedo E."/>
            <person name="Cheng J.-F."/>
            <person name="Dominguez A."/>
            <person name="Elias M."/>
            <person name="Eslava A.P."/>
            <person name="Glaser F."/>
            <person name="Grimwood J."/>
            <person name="Gutierrez G."/>
            <person name="Heitman J."/>
            <person name="Henrissat B."/>
            <person name="Iturriaga E.A."/>
            <person name="Lang B.F."/>
            <person name="Lavin J.L."/>
            <person name="Lee S."/>
            <person name="Li W."/>
            <person name="Lindquist E."/>
            <person name="Lopez-Garcia S."/>
            <person name="Luque E.M."/>
            <person name="Marcos A.T."/>
            <person name="Martin J."/>
            <person name="McCluskey K."/>
            <person name="Medina H.R."/>
            <person name="Miralles-Duran A."/>
            <person name="Miyazaki A."/>
            <person name="Munoz-Torres E."/>
            <person name="Oguiza J.A."/>
            <person name="Ohm R."/>
            <person name="Olmedo M."/>
            <person name="Orejas M."/>
            <person name="Ortiz-Castellanos L."/>
            <person name="Pisabarro A.G."/>
            <person name="Rodriguez-Romero J."/>
            <person name="Ruiz-Herrera J."/>
            <person name="Ruiz-Vazquez R."/>
            <person name="Sanz C."/>
            <person name="Schackwitz W."/>
            <person name="Schmutz J."/>
            <person name="Shahriari M."/>
            <person name="Shelest E."/>
            <person name="Silva-Franco F."/>
            <person name="Soanes D."/>
            <person name="Syed K."/>
            <person name="Tagua V.G."/>
            <person name="Talbot N.J."/>
            <person name="Thon M."/>
            <person name="De vries R.P."/>
            <person name="Wiebenga A."/>
            <person name="Yadav J.S."/>
            <person name="Braun E.L."/>
            <person name="Baker S."/>
            <person name="Garre V."/>
            <person name="Horwitz B."/>
            <person name="Torres-Martinez S."/>
            <person name="Idnurm A."/>
            <person name="Herrera-Estrella A."/>
            <person name="Gabaldon T."/>
            <person name="Grigoriev I.V."/>
        </authorList>
    </citation>
    <scope>NUCLEOTIDE SEQUENCE [LARGE SCALE GENOMIC DNA]</scope>
    <source>
        <strain evidence="2">NRRL 1555(-)</strain>
    </source>
</reference>
<dbReference type="EMBL" id="KV440976">
    <property type="protein sequence ID" value="OAD76068.1"/>
    <property type="molecule type" value="Genomic_DNA"/>
</dbReference>
<dbReference type="Proteomes" id="UP000077315">
    <property type="component" value="Unassembled WGS sequence"/>
</dbReference>
<keyword evidence="2" id="KW-1185">Reference proteome</keyword>
<dbReference type="InParanoid" id="A0A167NJG7"/>
<dbReference type="AlphaFoldDB" id="A0A167NJG7"/>
<proteinExistence type="predicted"/>
<evidence type="ECO:0000313" key="1">
    <source>
        <dbReference type="EMBL" id="OAD76068.1"/>
    </source>
</evidence>